<keyword evidence="3 7" id="KW-0350">Heme biosynthesis</keyword>
<keyword evidence="5 7" id="KW-0627">Porphyrin biosynthesis</keyword>
<organism evidence="9 10">
    <name type="scientific">Corynebacterium breve</name>
    <dbReference type="NCBI Taxonomy" id="3049799"/>
    <lineage>
        <taxon>Bacteria</taxon>
        <taxon>Bacillati</taxon>
        <taxon>Actinomycetota</taxon>
        <taxon>Actinomycetes</taxon>
        <taxon>Mycobacteriales</taxon>
        <taxon>Corynebacteriaceae</taxon>
        <taxon>Corynebacterium</taxon>
    </lineage>
</organism>
<comment type="function">
    <text evidence="7">Involved in coproporphyrin-dependent heme b biosynthesis. Catalyzes the insertion of ferrous iron into coproporphyrin III to form Fe-coproporphyrin III.</text>
</comment>
<dbReference type="RefSeq" id="WP_284826692.1">
    <property type="nucleotide sequence ID" value="NZ_CP126969.1"/>
</dbReference>
<dbReference type="InterPro" id="IPR033644">
    <property type="entry name" value="Ferrochelatase_C"/>
</dbReference>
<dbReference type="InterPro" id="IPR001015">
    <property type="entry name" value="Ferrochelatase"/>
</dbReference>
<dbReference type="CDD" id="cd00419">
    <property type="entry name" value="Ferrochelatase_C"/>
    <property type="match status" value="1"/>
</dbReference>
<evidence type="ECO:0000256" key="6">
    <source>
        <dbReference type="ARBA" id="ARBA00024536"/>
    </source>
</evidence>
<dbReference type="PANTHER" id="PTHR11108:SF1">
    <property type="entry name" value="FERROCHELATASE, MITOCHONDRIAL"/>
    <property type="match status" value="1"/>
</dbReference>
<evidence type="ECO:0000256" key="8">
    <source>
        <dbReference type="RuleBase" id="RU004185"/>
    </source>
</evidence>
<comment type="subcellular location">
    <subcellularLocation>
        <location evidence="7">Cytoplasm</location>
    </subcellularLocation>
</comment>
<dbReference type="SUPFAM" id="SSF53800">
    <property type="entry name" value="Chelatase"/>
    <property type="match status" value="1"/>
</dbReference>
<feature type="binding site" evidence="7">
    <location>
        <position position="124"/>
    </location>
    <ligand>
        <name>Fe-coproporphyrin III</name>
        <dbReference type="ChEBI" id="CHEBI:68438"/>
    </ligand>
</feature>
<evidence type="ECO:0000256" key="7">
    <source>
        <dbReference type="HAMAP-Rule" id="MF_00323"/>
    </source>
</evidence>
<reference evidence="9 10" key="1">
    <citation type="submission" date="2023-05" db="EMBL/GenBank/DDBJ databases">
        <title>Corynebacterium suedekumii sp. nov. and Corynebacterium breve sp. nov. isolated from raw cow's milk.</title>
        <authorList>
            <person name="Baer M.K."/>
            <person name="Mehl L."/>
            <person name="Hellmuth R."/>
            <person name="Marke G."/>
            <person name="Lipski A."/>
        </authorList>
    </citation>
    <scope>NUCLEOTIDE SEQUENCE [LARGE SCALE GENOMIC DNA]</scope>
    <source>
        <strain evidence="9 10">R4</strain>
    </source>
</reference>
<evidence type="ECO:0000256" key="2">
    <source>
        <dbReference type="ARBA" id="ARBA00023004"/>
    </source>
</evidence>
<comment type="catalytic activity">
    <reaction evidence="6">
        <text>Fe-coproporphyrin III + 2 H(+) = coproporphyrin III + Fe(2+)</text>
        <dbReference type="Rhea" id="RHEA:49572"/>
        <dbReference type="ChEBI" id="CHEBI:15378"/>
        <dbReference type="ChEBI" id="CHEBI:29033"/>
        <dbReference type="ChEBI" id="CHEBI:68438"/>
        <dbReference type="ChEBI" id="CHEBI:131725"/>
        <dbReference type="EC" id="4.99.1.9"/>
    </reaction>
    <physiologicalReaction direction="right-to-left" evidence="6">
        <dbReference type="Rhea" id="RHEA:49574"/>
    </physiologicalReaction>
</comment>
<protein>
    <recommendedName>
        <fullName evidence="7">Coproporphyrin III ferrochelatase</fullName>
        <ecNumber evidence="7">4.99.1.9</ecNumber>
    </recommendedName>
</protein>
<feature type="binding site" evidence="7">
    <location>
        <position position="55"/>
    </location>
    <ligand>
        <name>Fe-coproporphyrin III</name>
        <dbReference type="ChEBI" id="CHEBI:68438"/>
    </ligand>
</feature>
<evidence type="ECO:0000256" key="4">
    <source>
        <dbReference type="ARBA" id="ARBA00023239"/>
    </source>
</evidence>
<dbReference type="EMBL" id="CP126969">
    <property type="protein sequence ID" value="WIM68865.1"/>
    <property type="molecule type" value="Genomic_DNA"/>
</dbReference>
<evidence type="ECO:0000256" key="1">
    <source>
        <dbReference type="ARBA" id="ARBA00004744"/>
    </source>
</evidence>
<keyword evidence="7" id="KW-0963">Cytoplasm</keyword>
<keyword evidence="2 7" id="KW-0408">Iron</keyword>
<comment type="caution">
    <text evidence="7">Lacks conserved residue(s) required for the propagation of feature annotation.</text>
</comment>
<dbReference type="Proteomes" id="UP001225598">
    <property type="component" value="Chromosome"/>
</dbReference>
<feature type="binding site" evidence="7">
    <location>
        <position position="179"/>
    </location>
    <ligand>
        <name>Fe(2+)</name>
        <dbReference type="ChEBI" id="CHEBI:29033"/>
    </ligand>
</feature>
<dbReference type="Pfam" id="PF00762">
    <property type="entry name" value="Ferrochelatase"/>
    <property type="match status" value="1"/>
</dbReference>
<sequence length="343" mass="37806">MSLNDFDALLVLSFGGPEGVDEVVPFLENVTRGRGIPRERLEVVGEHYFHFDGISPINGQNREIIANIEAELARKGYDLPVYFGNRNWHPLAADTARQIAADGHKTVLVFATSAWGGYSACRQYDEDIQAMREIVPELEFTKLWQFYSHPTFIQLNAAPLRHAWVNANQQDTKVLFTAHSVPTAADKVAGGPDDSHLYSRQVAEAARLIAEAAEIPDYEVVWQSRSGNPATPWLEPDVVDRTEELAREGFNAIICVPVGFITDHMEVIWDLDTELQQACDERGVTLTRTPTVGLTPEFASMIVEIAENIADETVPPSLSTITVSGCTVNGAPCAPACCQISRQ</sequence>
<gene>
    <name evidence="7" type="primary">cpfC</name>
    <name evidence="9" type="ORF">QP027_05655</name>
</gene>
<accession>A0ABY8VGU4</accession>
<keyword evidence="7" id="KW-0479">Metal-binding</keyword>
<comment type="pathway">
    <text evidence="1 7">Porphyrin-containing compound metabolism; protoheme biosynthesis.</text>
</comment>
<comment type="similarity">
    <text evidence="7 8">Belongs to the ferrochelatase family.</text>
</comment>
<name>A0ABY8VGU4_9CORY</name>
<evidence type="ECO:0000313" key="10">
    <source>
        <dbReference type="Proteomes" id="UP001225598"/>
    </source>
</evidence>
<evidence type="ECO:0000256" key="3">
    <source>
        <dbReference type="ARBA" id="ARBA00023133"/>
    </source>
</evidence>
<dbReference type="CDD" id="cd03411">
    <property type="entry name" value="Ferrochelatase_N"/>
    <property type="match status" value="1"/>
</dbReference>
<proteinExistence type="inferred from homology"/>
<dbReference type="EC" id="4.99.1.9" evidence="7"/>
<keyword evidence="10" id="KW-1185">Reference proteome</keyword>
<feature type="binding site" evidence="7">
    <location>
        <position position="266"/>
    </location>
    <ligand>
        <name>Fe(2+)</name>
        <dbReference type="ChEBI" id="CHEBI:29033"/>
    </ligand>
</feature>
<evidence type="ECO:0000256" key="5">
    <source>
        <dbReference type="ARBA" id="ARBA00023244"/>
    </source>
</evidence>
<dbReference type="HAMAP" id="MF_00323">
    <property type="entry name" value="Ferrochelatase"/>
    <property type="match status" value="1"/>
</dbReference>
<dbReference type="PANTHER" id="PTHR11108">
    <property type="entry name" value="FERROCHELATASE"/>
    <property type="match status" value="1"/>
</dbReference>
<evidence type="ECO:0000313" key="9">
    <source>
        <dbReference type="EMBL" id="WIM68865.1"/>
    </source>
</evidence>
<dbReference type="NCBIfam" id="NF000689">
    <property type="entry name" value="PRK00035.2-1"/>
    <property type="match status" value="1"/>
</dbReference>
<dbReference type="Gene3D" id="3.40.50.1400">
    <property type="match status" value="2"/>
</dbReference>
<dbReference type="InterPro" id="IPR033659">
    <property type="entry name" value="Ferrochelatase_N"/>
</dbReference>
<keyword evidence="4 7" id="KW-0456">Lyase</keyword>